<evidence type="ECO:0000259" key="1">
    <source>
        <dbReference type="Pfam" id="PF05699"/>
    </source>
</evidence>
<feature type="domain" description="hAT-like transposase RNase-H fold" evidence="2">
    <location>
        <begin position="74"/>
        <end position="173"/>
    </location>
</feature>
<dbReference type="InterPro" id="IPR008906">
    <property type="entry name" value="HATC_C_dom"/>
</dbReference>
<protein>
    <recommendedName>
        <fullName evidence="5">HAT C-terminal dimerisation domain-containing protein</fullName>
    </recommendedName>
</protein>
<proteinExistence type="predicted"/>
<dbReference type="Proteomes" id="UP001341281">
    <property type="component" value="Chromosome 07"/>
</dbReference>
<dbReference type="AlphaFoldDB" id="A0AAQ3U4C2"/>
<evidence type="ECO:0000313" key="3">
    <source>
        <dbReference type="EMBL" id="WVZ84619.1"/>
    </source>
</evidence>
<dbReference type="GO" id="GO:0016881">
    <property type="term" value="F:acid-amino acid ligase activity"/>
    <property type="evidence" value="ECO:0007669"/>
    <property type="project" value="InterPro"/>
</dbReference>
<dbReference type="GO" id="GO:0046983">
    <property type="term" value="F:protein dimerization activity"/>
    <property type="evidence" value="ECO:0007669"/>
    <property type="project" value="InterPro"/>
</dbReference>
<dbReference type="GO" id="GO:0003677">
    <property type="term" value="F:DNA binding"/>
    <property type="evidence" value="ECO:0007669"/>
    <property type="project" value="InterPro"/>
</dbReference>
<dbReference type="InterPro" id="IPR025525">
    <property type="entry name" value="hAT-like_transposase_RNase-H"/>
</dbReference>
<accession>A0AAQ3U4C2</accession>
<evidence type="ECO:0000259" key="2">
    <source>
        <dbReference type="Pfam" id="PF14372"/>
    </source>
</evidence>
<dbReference type="EMBL" id="CP144751">
    <property type="protein sequence ID" value="WVZ84619.1"/>
    <property type="molecule type" value="Genomic_DNA"/>
</dbReference>
<dbReference type="PANTHER" id="PTHR23272">
    <property type="entry name" value="BED FINGER-RELATED"/>
    <property type="match status" value="1"/>
</dbReference>
<dbReference type="Pfam" id="PF14372">
    <property type="entry name" value="hAT-like_RNase-H"/>
    <property type="match status" value="1"/>
</dbReference>
<evidence type="ECO:0000313" key="4">
    <source>
        <dbReference type="Proteomes" id="UP001341281"/>
    </source>
</evidence>
<organism evidence="3 4">
    <name type="scientific">Paspalum notatum var. saurae</name>
    <dbReference type="NCBI Taxonomy" id="547442"/>
    <lineage>
        <taxon>Eukaryota</taxon>
        <taxon>Viridiplantae</taxon>
        <taxon>Streptophyta</taxon>
        <taxon>Embryophyta</taxon>
        <taxon>Tracheophyta</taxon>
        <taxon>Spermatophyta</taxon>
        <taxon>Magnoliopsida</taxon>
        <taxon>Liliopsida</taxon>
        <taxon>Poales</taxon>
        <taxon>Poaceae</taxon>
        <taxon>PACMAD clade</taxon>
        <taxon>Panicoideae</taxon>
        <taxon>Andropogonodae</taxon>
        <taxon>Paspaleae</taxon>
        <taxon>Paspalinae</taxon>
        <taxon>Paspalum</taxon>
    </lineage>
</organism>
<dbReference type="SUPFAM" id="SSF53098">
    <property type="entry name" value="Ribonuclease H-like"/>
    <property type="match status" value="1"/>
</dbReference>
<evidence type="ECO:0008006" key="5">
    <source>
        <dbReference type="Google" id="ProtNLM"/>
    </source>
</evidence>
<name>A0AAQ3U4C2_PASNO</name>
<reference evidence="3 4" key="1">
    <citation type="submission" date="2024-02" db="EMBL/GenBank/DDBJ databases">
        <title>High-quality chromosome-scale genome assembly of Pensacola bahiagrass (Paspalum notatum Flugge var. saurae).</title>
        <authorList>
            <person name="Vega J.M."/>
            <person name="Podio M."/>
            <person name="Orjuela J."/>
            <person name="Siena L.A."/>
            <person name="Pessino S.C."/>
            <person name="Combes M.C."/>
            <person name="Mariac C."/>
            <person name="Albertini E."/>
            <person name="Pupilli F."/>
            <person name="Ortiz J.P.A."/>
            <person name="Leblanc O."/>
        </authorList>
    </citation>
    <scope>NUCLEOTIDE SEQUENCE [LARGE SCALE GENOMIC DNA]</scope>
    <source>
        <strain evidence="3">R1</strain>
        <tissue evidence="3">Leaf</tissue>
    </source>
</reference>
<dbReference type="InterPro" id="IPR012337">
    <property type="entry name" value="RNaseH-like_sf"/>
</dbReference>
<gene>
    <name evidence="3" type="ORF">U9M48_031634</name>
</gene>
<keyword evidence="4" id="KW-1185">Reference proteome</keyword>
<dbReference type="Pfam" id="PF05699">
    <property type="entry name" value="Dimer_Tnp_hAT"/>
    <property type="match status" value="1"/>
</dbReference>
<sequence>MGISLEKLPTLDVSTRWNSTYLMLESAYSFRAVFAELAKQDQNFTTAPSLDEWERSRAVCSFLKTFFDATLVLSGSSYPTIHHYFHQLWKIKLAIDKESYNKDQDIAAMAKNMEKKFKQYWEISYLSFSIPVILDPRFKNSYVDFRFKQFFGLDAAPRLDRVMSTLKRLFRKYSQVNDSNADLANKTSNLMLKRIDSFDDWDQHRNAQKRRRSSSELNAYLAENTIPRTDDFDILDWWKSNSATYPVLACMARDVLSTPATTVPSESAFSTVPEDKGNDEMFAPDKDKTCTLCILSHFVVIGGPFTADIEQIIRDRAFLTQSPVISACDPGIKSVTKCICWDDGKPYQRCDISIKILDDMPLSMELHDVNLQFWEITSVRMLSQLPVQLCVSASIQAGLEETQLPGRSQFLMQEEASALGVDGTDRWSPHRSICKGLIGDVIETVRPEGPLAFVVGMANDKEHLAFARQLLLGRTPDVVLLTEASIAGGASRTMPASSLKDVWIAAAQDQGIDYLDIGSISSVEALEHARDLVGAASSSSGGRKPMLIGCYDATAVSCGPVRAAAQLLLERAMAAPGLVCVTGSLHVAAAMLQQVNSVRESSWQMPVLVIDARVDGRQAGGSLVSRSWGRGGTLFGAPDVRGPMYRARLVGFPAAAGRVSQGTHGLAMEKRE</sequence>
<dbReference type="Gene3D" id="3.90.190.20">
    <property type="entry name" value="Mur ligase, C-terminal domain"/>
    <property type="match status" value="1"/>
</dbReference>
<dbReference type="InterPro" id="IPR036615">
    <property type="entry name" value="Mur_ligase_C_dom_sf"/>
</dbReference>
<feature type="domain" description="HAT C-terminal dimerisation" evidence="1">
    <location>
        <begin position="216"/>
        <end position="271"/>
    </location>
</feature>
<dbReference type="PANTHER" id="PTHR23272:SF161">
    <property type="entry name" value="ZINC FINGER BED DOMAIN-CONTAINING PROTEIN RICESLEEPER 1-LIKE"/>
    <property type="match status" value="1"/>
</dbReference>